<dbReference type="PROSITE" id="PS51352">
    <property type="entry name" value="THIOREDOXIN_2"/>
    <property type="match status" value="1"/>
</dbReference>
<dbReference type="AlphaFoldDB" id="A0A3N4Q7K9"/>
<accession>A0A3N4Q7K9</accession>
<sequence length="431" mass="48346">MRILIANLLIALAFTASAQETKVVPLQQTKGNVSNISTNQALVKKSGTTYASPDESIYFTYIHDINSYYHELIEKGGLPLDSVKTLIKTYNIDTTSTFAKPNAIQFLLRPAETDSTAYLLIDRDNNGIFSSSEQLIVNSGNLYNLSSTLEMAEGKIISRSAYDFQLKPLIKRFGGNITLDLQLLHNNSAKGMFRLDGIEPVAVEARMSLARKGYVGRNVTINISKPGHPLQKIDFKEVLPYHLRTQISIPPYKVSVDSISPSGEYLILKYIRDTIHPVSNYRIGQRFIDLKLPLVSDTAVSNYILNGSSSTEYYLVDFWGSWCMPCIRDFDSLSILKRKFDKNTLTIIGIACEYTNNIQGTKSVLKSKNSSRTDYFVNISNSNNPLRPMSLISYPTYILVNKEGNIVMRETGGGLYKIESFLLNKIKFTSK</sequence>
<proteinExistence type="predicted"/>
<comment type="caution">
    <text evidence="3">The sequence shown here is derived from an EMBL/GenBank/DDBJ whole genome shotgun (WGS) entry which is preliminary data.</text>
</comment>
<feature type="signal peptide" evidence="1">
    <location>
        <begin position="1"/>
        <end position="18"/>
    </location>
</feature>
<organism evidence="3 4">
    <name type="scientific">Chitinophaga lutea</name>
    <dbReference type="NCBI Taxonomy" id="2488634"/>
    <lineage>
        <taxon>Bacteria</taxon>
        <taxon>Pseudomonadati</taxon>
        <taxon>Bacteroidota</taxon>
        <taxon>Chitinophagia</taxon>
        <taxon>Chitinophagales</taxon>
        <taxon>Chitinophagaceae</taxon>
        <taxon>Chitinophaga</taxon>
    </lineage>
</organism>
<dbReference type="SUPFAM" id="SSF52833">
    <property type="entry name" value="Thioredoxin-like"/>
    <property type="match status" value="1"/>
</dbReference>
<feature type="chain" id="PRO_5018149072" description="Thioredoxin domain-containing protein" evidence="1">
    <location>
        <begin position="19"/>
        <end position="431"/>
    </location>
</feature>
<evidence type="ECO:0000256" key="1">
    <source>
        <dbReference type="SAM" id="SignalP"/>
    </source>
</evidence>
<dbReference type="Gene3D" id="3.40.30.10">
    <property type="entry name" value="Glutaredoxin"/>
    <property type="match status" value="1"/>
</dbReference>
<dbReference type="InterPro" id="IPR013766">
    <property type="entry name" value="Thioredoxin_domain"/>
</dbReference>
<evidence type="ECO:0000313" key="4">
    <source>
        <dbReference type="Proteomes" id="UP000278351"/>
    </source>
</evidence>
<dbReference type="PANTHER" id="PTHR42852:SF13">
    <property type="entry name" value="PROTEIN DIPZ"/>
    <property type="match status" value="1"/>
</dbReference>
<evidence type="ECO:0000259" key="2">
    <source>
        <dbReference type="PROSITE" id="PS51352"/>
    </source>
</evidence>
<dbReference type="InterPro" id="IPR050553">
    <property type="entry name" value="Thioredoxin_ResA/DsbE_sf"/>
</dbReference>
<dbReference type="PANTHER" id="PTHR42852">
    <property type="entry name" value="THIOL:DISULFIDE INTERCHANGE PROTEIN DSBE"/>
    <property type="match status" value="1"/>
</dbReference>
<feature type="domain" description="Thioredoxin" evidence="2">
    <location>
        <begin position="281"/>
        <end position="431"/>
    </location>
</feature>
<evidence type="ECO:0000313" key="3">
    <source>
        <dbReference type="EMBL" id="RPE11980.1"/>
    </source>
</evidence>
<name>A0A3N4Q7K9_9BACT</name>
<keyword evidence="4" id="KW-1185">Reference proteome</keyword>
<gene>
    <name evidence="3" type="ORF">EGT74_00015</name>
</gene>
<dbReference type="RefSeq" id="WP_123844395.1">
    <property type="nucleotide sequence ID" value="NZ_RPDH01000001.1"/>
</dbReference>
<dbReference type="Proteomes" id="UP000278351">
    <property type="component" value="Unassembled WGS sequence"/>
</dbReference>
<dbReference type="OrthoDB" id="743079at2"/>
<dbReference type="InterPro" id="IPR036249">
    <property type="entry name" value="Thioredoxin-like_sf"/>
</dbReference>
<keyword evidence="1" id="KW-0732">Signal</keyword>
<protein>
    <recommendedName>
        <fullName evidence="2">Thioredoxin domain-containing protein</fullName>
    </recommendedName>
</protein>
<reference evidence="3 4" key="1">
    <citation type="submission" date="2018-11" db="EMBL/GenBank/DDBJ databases">
        <title>Chitinophaga lutea sp.nov., isolate from arsenic contaminated soil.</title>
        <authorList>
            <person name="Zong Y."/>
        </authorList>
    </citation>
    <scope>NUCLEOTIDE SEQUENCE [LARGE SCALE GENOMIC DNA]</scope>
    <source>
        <strain evidence="3 4">ZY74</strain>
    </source>
</reference>
<dbReference type="EMBL" id="RPDH01000001">
    <property type="protein sequence ID" value="RPE11980.1"/>
    <property type="molecule type" value="Genomic_DNA"/>
</dbReference>
<dbReference type="CDD" id="cd02966">
    <property type="entry name" value="TlpA_like_family"/>
    <property type="match status" value="1"/>
</dbReference>